<dbReference type="AlphaFoldDB" id="A0A0L6UPT6"/>
<dbReference type="Proteomes" id="UP000037035">
    <property type="component" value="Unassembled WGS sequence"/>
</dbReference>
<proteinExistence type="predicted"/>
<accession>A0A0L6UPT6</accession>
<reference evidence="1 2" key="1">
    <citation type="submission" date="2015-08" db="EMBL/GenBank/DDBJ databases">
        <title>Next Generation Sequencing and Analysis of the Genome of Puccinia sorghi L Schw, the Causal Agent of Maize Common Rust.</title>
        <authorList>
            <person name="Rochi L."/>
            <person name="Burguener G."/>
            <person name="Darino M."/>
            <person name="Turjanski A."/>
            <person name="Kreff E."/>
            <person name="Dieguez M.J."/>
            <person name="Sacco F."/>
        </authorList>
    </citation>
    <scope>NUCLEOTIDE SEQUENCE [LARGE SCALE GENOMIC DNA]</scope>
    <source>
        <strain evidence="1 2">RO10H11247</strain>
    </source>
</reference>
<keyword evidence="2" id="KW-1185">Reference proteome</keyword>
<dbReference type="VEuPathDB" id="FungiDB:VP01_4363g3"/>
<evidence type="ECO:0000313" key="1">
    <source>
        <dbReference type="EMBL" id="KNZ50539.1"/>
    </source>
</evidence>
<evidence type="ECO:0000313" key="2">
    <source>
        <dbReference type="Proteomes" id="UP000037035"/>
    </source>
</evidence>
<comment type="caution">
    <text evidence="1">The sequence shown here is derived from an EMBL/GenBank/DDBJ whole genome shotgun (WGS) entry which is preliminary data.</text>
</comment>
<gene>
    <name evidence="1" type="ORF">VP01_4363g3</name>
</gene>
<sequence>MANNEGGLSKAHLCHKGLIKYINVVPVALNGAAANAFNKKHAETPSEKSNEDQSNSAEALMHELKKGKKKAQCGPFCAPGKHNPEATNHDTDHCWQLHPEIRPSNGGKLLGKTSGPQAPTTQLVEVDEGHESEVSIFLTETTSKPIVLDSEATHHLVNNPEVFCPTAESNIKIATGGHSNFLNATAVGSAVLVNHLGKRLTL</sequence>
<protein>
    <submittedName>
        <fullName evidence="1">Uncharacterized protein</fullName>
    </submittedName>
</protein>
<name>A0A0L6UPT6_9BASI</name>
<dbReference type="OrthoDB" id="1728030at2759"/>
<dbReference type="EMBL" id="LAVV01009461">
    <property type="protein sequence ID" value="KNZ50539.1"/>
    <property type="molecule type" value="Genomic_DNA"/>
</dbReference>
<organism evidence="1 2">
    <name type="scientific">Puccinia sorghi</name>
    <dbReference type="NCBI Taxonomy" id="27349"/>
    <lineage>
        <taxon>Eukaryota</taxon>
        <taxon>Fungi</taxon>
        <taxon>Dikarya</taxon>
        <taxon>Basidiomycota</taxon>
        <taxon>Pucciniomycotina</taxon>
        <taxon>Pucciniomycetes</taxon>
        <taxon>Pucciniales</taxon>
        <taxon>Pucciniaceae</taxon>
        <taxon>Puccinia</taxon>
    </lineage>
</organism>